<comment type="caution">
    <text evidence="3">The sequence shown here is derived from an EMBL/GenBank/DDBJ whole genome shotgun (WGS) entry which is preliminary data.</text>
</comment>
<dbReference type="InterPro" id="IPR052069">
    <property type="entry name" value="Ca-reg_mRNA-binding_domain"/>
</dbReference>
<accession>A0A5J4NQC4</accession>
<dbReference type="Gene3D" id="2.40.50.140">
    <property type="entry name" value="Nucleic acid-binding proteins"/>
    <property type="match status" value="1"/>
</dbReference>
<dbReference type="GO" id="GO:0005737">
    <property type="term" value="C:cytoplasm"/>
    <property type="evidence" value="ECO:0007669"/>
    <property type="project" value="TreeGrafter"/>
</dbReference>
<dbReference type="GO" id="GO:0003730">
    <property type="term" value="F:mRNA 3'-UTR binding"/>
    <property type="evidence" value="ECO:0007669"/>
    <property type="project" value="TreeGrafter"/>
</dbReference>
<dbReference type="CDD" id="cd04458">
    <property type="entry name" value="CSP_CDS"/>
    <property type="match status" value="1"/>
</dbReference>
<organism evidence="3 4">
    <name type="scientific">Paragonimus westermani</name>
    <dbReference type="NCBI Taxonomy" id="34504"/>
    <lineage>
        <taxon>Eukaryota</taxon>
        <taxon>Metazoa</taxon>
        <taxon>Spiralia</taxon>
        <taxon>Lophotrochozoa</taxon>
        <taxon>Platyhelminthes</taxon>
        <taxon>Trematoda</taxon>
        <taxon>Digenea</taxon>
        <taxon>Plagiorchiida</taxon>
        <taxon>Troglotremata</taxon>
        <taxon>Troglotrematidae</taxon>
        <taxon>Paragonimus</taxon>
    </lineage>
</organism>
<dbReference type="InterPro" id="IPR012340">
    <property type="entry name" value="NA-bd_OB-fold"/>
</dbReference>
<evidence type="ECO:0000313" key="4">
    <source>
        <dbReference type="Proteomes" id="UP000324629"/>
    </source>
</evidence>
<dbReference type="FunFam" id="2.40.50.140:FF:000086">
    <property type="entry name" value="Cold shock domain-containing protein C2"/>
    <property type="match status" value="1"/>
</dbReference>
<name>A0A5J4NQC4_9TREM</name>
<keyword evidence="4" id="KW-1185">Reference proteome</keyword>
<dbReference type="Proteomes" id="UP000324629">
    <property type="component" value="Unassembled WGS sequence"/>
</dbReference>
<evidence type="ECO:0000313" key="3">
    <source>
        <dbReference type="EMBL" id="KAA3677268.1"/>
    </source>
</evidence>
<dbReference type="SMART" id="SM00357">
    <property type="entry name" value="CSP"/>
    <property type="match status" value="1"/>
</dbReference>
<gene>
    <name evidence="3" type="ORF">DEA37_0002015</name>
</gene>
<dbReference type="PANTHER" id="PTHR12962:SF1">
    <property type="entry name" value="COLD SHOCK DOMAIN-CONTAINING PROTEIN CG9705"/>
    <property type="match status" value="1"/>
</dbReference>
<sequence length="122" mass="13651">MAMEPPNSPIPSLLIPSPIIHKRNRTTSQSEHAANAELGKGTIVSFCREKGHGFIKPDDGGDYLFVHVYDIEGEVVPNHGDTVQYRKMPVPPKNEKQQAVHVEIVNFAPGRHKTWQDPPENH</sequence>
<reference evidence="3 4" key="1">
    <citation type="journal article" date="2019" name="Gigascience">
        <title>Whole-genome sequence of the oriental lung fluke Paragonimus westermani.</title>
        <authorList>
            <person name="Oey H."/>
            <person name="Zakrzewski M."/>
            <person name="Narain K."/>
            <person name="Devi K.R."/>
            <person name="Agatsuma T."/>
            <person name="Nawaratna S."/>
            <person name="Gobert G.N."/>
            <person name="Jones M.K."/>
            <person name="Ragan M.A."/>
            <person name="McManus D.P."/>
            <person name="Krause L."/>
        </authorList>
    </citation>
    <scope>NUCLEOTIDE SEQUENCE [LARGE SCALE GENOMIC DNA]</scope>
    <source>
        <strain evidence="3 4">IND2009</strain>
    </source>
</reference>
<dbReference type="PANTHER" id="PTHR12962">
    <property type="entry name" value="CALCIUM-REGULATED HEAT STABLE PROTEIN CRHSP-24-RELATED"/>
    <property type="match status" value="1"/>
</dbReference>
<dbReference type="PROSITE" id="PS51857">
    <property type="entry name" value="CSD_2"/>
    <property type="match status" value="1"/>
</dbReference>
<dbReference type="SUPFAM" id="SSF50249">
    <property type="entry name" value="Nucleic acid-binding proteins"/>
    <property type="match status" value="1"/>
</dbReference>
<proteinExistence type="predicted"/>
<dbReference type="GO" id="GO:0043488">
    <property type="term" value="P:regulation of mRNA stability"/>
    <property type="evidence" value="ECO:0007669"/>
    <property type="project" value="TreeGrafter"/>
</dbReference>
<protein>
    <recommendedName>
        <fullName evidence="2">CSD domain-containing protein</fullName>
    </recommendedName>
</protein>
<dbReference type="AlphaFoldDB" id="A0A5J4NQC4"/>
<keyword evidence="1" id="KW-0597">Phosphoprotein</keyword>
<feature type="domain" description="CSD" evidence="2">
    <location>
        <begin position="38"/>
        <end position="104"/>
    </location>
</feature>
<evidence type="ECO:0000256" key="1">
    <source>
        <dbReference type="ARBA" id="ARBA00022553"/>
    </source>
</evidence>
<evidence type="ECO:0000259" key="2">
    <source>
        <dbReference type="PROSITE" id="PS51857"/>
    </source>
</evidence>
<dbReference type="InterPro" id="IPR002059">
    <property type="entry name" value="CSP_DNA-bd"/>
</dbReference>
<dbReference type="Pfam" id="PF00313">
    <property type="entry name" value="CSD"/>
    <property type="match status" value="1"/>
</dbReference>
<dbReference type="EMBL" id="QNGE01001583">
    <property type="protein sequence ID" value="KAA3677268.1"/>
    <property type="molecule type" value="Genomic_DNA"/>
</dbReference>
<dbReference type="InterPro" id="IPR011129">
    <property type="entry name" value="CSD"/>
</dbReference>